<dbReference type="PANTHER" id="PTHR43689">
    <property type="entry name" value="HYDROLASE"/>
    <property type="match status" value="1"/>
</dbReference>
<sequence length="243" mass="26644">MTSRTPWFSETGVGEELLLLHPGGTDSTATAPLSAQLPDYRRLLVDRPGHGRSPDVDGAWSFTQMAEAVAQVLETHTTPAHIVGWSDGAIVGLHLALRRPELVRSLVFGGAAFHRSGWLDGVLEGEPPEFMREAYAAISPDGGQHWPVVVQKAQQLHHREPDLSTQDLLRLRLPVLIVVGDDDQVRWPHLIEMLEALPDGELAVIPRATHGAIVEKPGLLAPLIREFHQPEPENGLAPIRRHG</sequence>
<dbReference type="InterPro" id="IPR029058">
    <property type="entry name" value="AB_hydrolase_fold"/>
</dbReference>
<gene>
    <name evidence="2" type="ORF">EV640_102202</name>
</gene>
<keyword evidence="3" id="KW-1185">Reference proteome</keyword>
<proteinExistence type="predicted"/>
<dbReference type="InterPro" id="IPR000073">
    <property type="entry name" value="AB_hydrolase_1"/>
</dbReference>
<feature type="domain" description="AB hydrolase-1" evidence="1">
    <location>
        <begin position="17"/>
        <end position="221"/>
    </location>
</feature>
<comment type="caution">
    <text evidence="2">The sequence shown here is derived from an EMBL/GenBank/DDBJ whole genome shotgun (WGS) entry which is preliminary data.</text>
</comment>
<dbReference type="AlphaFoldDB" id="A0A4R7G6E1"/>
<evidence type="ECO:0000313" key="3">
    <source>
        <dbReference type="Proteomes" id="UP000294506"/>
    </source>
</evidence>
<dbReference type="EMBL" id="SOAN01000002">
    <property type="protein sequence ID" value="TDS86907.1"/>
    <property type="molecule type" value="Genomic_DNA"/>
</dbReference>
<reference evidence="2 3" key="1">
    <citation type="submission" date="2019-03" db="EMBL/GenBank/DDBJ databases">
        <title>Genomic Encyclopedia of Type Strains, Phase III (KMG-III): the genomes of soil and plant-associated and newly described type strains.</title>
        <authorList>
            <person name="Whitman W."/>
        </authorList>
    </citation>
    <scope>NUCLEOTIDE SEQUENCE [LARGE SCALE GENOMIC DNA]</scope>
    <source>
        <strain evidence="2 3">DSM 27373</strain>
    </source>
</reference>
<dbReference type="Proteomes" id="UP000294506">
    <property type="component" value="Unassembled WGS sequence"/>
</dbReference>
<dbReference type="RefSeq" id="WP_133725872.1">
    <property type="nucleotide sequence ID" value="NZ_SOAN01000002.1"/>
</dbReference>
<evidence type="ECO:0000259" key="1">
    <source>
        <dbReference type="Pfam" id="PF12697"/>
    </source>
</evidence>
<dbReference type="Pfam" id="PF12697">
    <property type="entry name" value="Abhydrolase_6"/>
    <property type="match status" value="1"/>
</dbReference>
<protein>
    <submittedName>
        <fullName evidence="2">Pimeloyl-ACP methyl ester carboxylesterase</fullName>
    </submittedName>
</protein>
<name>A0A4R7G6E1_9MICC</name>
<organism evidence="2 3">
    <name type="scientific">Nesterenkonia aurantiaca</name>
    <dbReference type="NCBI Taxonomy" id="1436010"/>
    <lineage>
        <taxon>Bacteria</taxon>
        <taxon>Bacillati</taxon>
        <taxon>Actinomycetota</taxon>
        <taxon>Actinomycetes</taxon>
        <taxon>Micrococcales</taxon>
        <taxon>Micrococcaceae</taxon>
        <taxon>Nesterenkonia</taxon>
    </lineage>
</organism>
<evidence type="ECO:0000313" key="2">
    <source>
        <dbReference type="EMBL" id="TDS86907.1"/>
    </source>
</evidence>
<dbReference type="PANTHER" id="PTHR43689:SF8">
    <property type="entry name" value="ALPHA_BETA-HYDROLASES SUPERFAMILY PROTEIN"/>
    <property type="match status" value="1"/>
</dbReference>
<dbReference type="SUPFAM" id="SSF53474">
    <property type="entry name" value="alpha/beta-Hydrolases"/>
    <property type="match status" value="1"/>
</dbReference>
<dbReference type="Gene3D" id="3.40.50.1820">
    <property type="entry name" value="alpha/beta hydrolase"/>
    <property type="match status" value="1"/>
</dbReference>
<accession>A0A4R7G6E1</accession>
<dbReference type="GO" id="GO:0003824">
    <property type="term" value="F:catalytic activity"/>
    <property type="evidence" value="ECO:0007669"/>
    <property type="project" value="UniProtKB-ARBA"/>
</dbReference>